<evidence type="ECO:0000313" key="5">
    <source>
        <dbReference type="Proteomes" id="UP000316095"/>
    </source>
</evidence>
<feature type="domain" description="SAF" evidence="3">
    <location>
        <begin position="14"/>
        <end position="85"/>
    </location>
</feature>
<dbReference type="InterPro" id="IPR007392">
    <property type="entry name" value="GD_AH_second"/>
</dbReference>
<evidence type="ECO:0000256" key="2">
    <source>
        <dbReference type="ARBA" id="ARBA00023239"/>
    </source>
</evidence>
<dbReference type="EC" id="4.2.1.42" evidence="4"/>
<sequence length="515" mass="55249">MAQISPIIRLNSLDNVVVAIREIPEGTTLEDLSSQIVTRVLIPAGHKIATREISAGEPIFKYGQTVGFASKDIRNGDWVHTHNVDCGSLNLEYRYADALPETDFFSEVRKFQGYRRPNGKAATRNYVAIVSTVNCSATSSRRIADQVGPELLEKYPHVDGVIALTHKGGCAFEYQGSDHEQLNRTLAGYARHPNICGYLVIGLGCETAQADYLVDSQGLVQLESADTPAKKSRPMINIQQAGGVRKTIEKALSALPEILQEADRARREPISASELIVATECGGSDGYSGITANPAIGVASDLIVRSGGTAILSEVPEIYGGEHLLTSRAISREVGEKLIERIHWWEDYADKFQLKIDNNPSVGNKKGGLTTIYEKSLGAIAKGGSTALTAVYEYAEPVTAKGFVIMDTPGYDPASVTGMIAGGATVSLFSTGRGSCFGSKPTPTLKICSNTATFDYLSEDMDINAGDVLEGTSLEQKGQEIFEEILAVASGKKTKSEAAGIGDEEFCPWSPGPIF</sequence>
<name>A0A5C5XJ62_9PLAN</name>
<dbReference type="Proteomes" id="UP000316095">
    <property type="component" value="Unassembled WGS sequence"/>
</dbReference>
<keyword evidence="2 4" id="KW-0456">Lyase</keyword>
<dbReference type="PANTHER" id="PTHR30536">
    <property type="entry name" value="ALTRONATE/GALACTARATE DEHYDRATASE"/>
    <property type="match status" value="1"/>
</dbReference>
<dbReference type="InterPro" id="IPR052172">
    <property type="entry name" value="UxaA_altronate/galactarate_dh"/>
</dbReference>
<protein>
    <submittedName>
        <fullName evidence="4">D-galactarate dehydratase</fullName>
        <ecNumber evidence="4">4.2.1.42</ecNumber>
    </submittedName>
</protein>
<dbReference type="Pfam" id="PF08666">
    <property type="entry name" value="SAF"/>
    <property type="match status" value="1"/>
</dbReference>
<dbReference type="GO" id="GO:0019698">
    <property type="term" value="P:D-galacturonate catabolic process"/>
    <property type="evidence" value="ECO:0007669"/>
    <property type="project" value="TreeGrafter"/>
</dbReference>
<dbReference type="Pfam" id="PF04295">
    <property type="entry name" value="GD_AH_second"/>
    <property type="match status" value="1"/>
</dbReference>
<dbReference type="OrthoDB" id="9804574at2"/>
<evidence type="ECO:0000313" key="4">
    <source>
        <dbReference type="EMBL" id="TWT62363.1"/>
    </source>
</evidence>
<dbReference type="AlphaFoldDB" id="A0A5C5XJ62"/>
<dbReference type="InterPro" id="IPR048332">
    <property type="entry name" value="GD_AH_C"/>
</dbReference>
<dbReference type="InterPro" id="IPR013974">
    <property type="entry name" value="SAF"/>
</dbReference>
<comment type="caution">
    <text evidence="4">The sequence shown here is derived from an EMBL/GenBank/DDBJ whole genome shotgun (WGS) entry which is preliminary data.</text>
</comment>
<dbReference type="CDD" id="cd11613">
    <property type="entry name" value="SAF_AH_GD"/>
    <property type="match status" value="1"/>
</dbReference>
<dbReference type="RefSeq" id="WP_146504232.1">
    <property type="nucleotide sequence ID" value="NZ_SJPG01000001.1"/>
</dbReference>
<keyword evidence="5" id="KW-1185">Reference proteome</keyword>
<dbReference type="SMART" id="SM00858">
    <property type="entry name" value="SAF"/>
    <property type="match status" value="1"/>
</dbReference>
<accession>A0A5C5XJ62</accession>
<dbReference type="PANTHER" id="PTHR30536:SF5">
    <property type="entry name" value="ALTRONATE DEHYDRATASE"/>
    <property type="match status" value="1"/>
</dbReference>
<organism evidence="4 5">
    <name type="scientific">Rubinisphaera italica</name>
    <dbReference type="NCBI Taxonomy" id="2527969"/>
    <lineage>
        <taxon>Bacteria</taxon>
        <taxon>Pseudomonadati</taxon>
        <taxon>Planctomycetota</taxon>
        <taxon>Planctomycetia</taxon>
        <taxon>Planctomycetales</taxon>
        <taxon>Planctomycetaceae</taxon>
        <taxon>Rubinisphaera</taxon>
    </lineage>
</organism>
<dbReference type="Pfam" id="PF20629">
    <property type="entry name" value="GD_AH_C"/>
    <property type="match status" value="1"/>
</dbReference>
<dbReference type="Gene3D" id="2.30.130.110">
    <property type="match status" value="1"/>
</dbReference>
<evidence type="ECO:0000259" key="3">
    <source>
        <dbReference type="SMART" id="SM00858"/>
    </source>
</evidence>
<dbReference type="InterPro" id="IPR044144">
    <property type="entry name" value="SAF_UxaA/GarD"/>
</dbReference>
<dbReference type="EMBL" id="SJPG01000001">
    <property type="protein sequence ID" value="TWT62363.1"/>
    <property type="molecule type" value="Genomic_DNA"/>
</dbReference>
<proteinExistence type="inferred from homology"/>
<evidence type="ECO:0000256" key="1">
    <source>
        <dbReference type="ARBA" id="ARBA00010986"/>
    </source>
</evidence>
<gene>
    <name evidence="4" type="primary">garD</name>
    <name evidence="4" type="ORF">Pan54_31040</name>
</gene>
<comment type="similarity">
    <text evidence="1">Belongs to the UxaA family.</text>
</comment>
<reference evidence="4 5" key="1">
    <citation type="submission" date="2019-02" db="EMBL/GenBank/DDBJ databases">
        <title>Deep-cultivation of Planctomycetes and their phenomic and genomic characterization uncovers novel biology.</title>
        <authorList>
            <person name="Wiegand S."/>
            <person name="Jogler M."/>
            <person name="Boedeker C."/>
            <person name="Pinto D."/>
            <person name="Vollmers J."/>
            <person name="Rivas-Marin E."/>
            <person name="Kohn T."/>
            <person name="Peeters S.H."/>
            <person name="Heuer A."/>
            <person name="Rast P."/>
            <person name="Oberbeckmann S."/>
            <person name="Bunk B."/>
            <person name="Jeske O."/>
            <person name="Meyerdierks A."/>
            <person name="Storesund J.E."/>
            <person name="Kallscheuer N."/>
            <person name="Luecker S."/>
            <person name="Lage O.M."/>
            <person name="Pohl T."/>
            <person name="Merkel B.J."/>
            <person name="Hornburger P."/>
            <person name="Mueller R.-W."/>
            <person name="Bruemmer F."/>
            <person name="Labrenz M."/>
            <person name="Spormann A.M."/>
            <person name="Op Den Camp H."/>
            <person name="Overmann J."/>
            <person name="Amann R."/>
            <person name="Jetten M.S.M."/>
            <person name="Mascher T."/>
            <person name="Medema M.H."/>
            <person name="Devos D.P."/>
            <person name="Kaster A.-K."/>
            <person name="Ovreas L."/>
            <person name="Rohde M."/>
            <person name="Galperin M.Y."/>
            <person name="Jogler C."/>
        </authorList>
    </citation>
    <scope>NUCLEOTIDE SEQUENCE [LARGE SCALE GENOMIC DNA]</scope>
    <source>
        <strain evidence="4 5">Pan54</strain>
    </source>
</reference>
<dbReference type="GO" id="GO:0008867">
    <property type="term" value="F:galactarate dehydratase activity"/>
    <property type="evidence" value="ECO:0007669"/>
    <property type="project" value="UniProtKB-EC"/>
</dbReference>